<feature type="domain" description="Histidine kinase" evidence="9">
    <location>
        <begin position="269"/>
        <end position="482"/>
    </location>
</feature>
<dbReference type="PROSITE" id="PS50109">
    <property type="entry name" value="HIS_KIN"/>
    <property type="match status" value="1"/>
</dbReference>
<evidence type="ECO:0000259" key="9">
    <source>
        <dbReference type="PROSITE" id="PS50109"/>
    </source>
</evidence>
<dbReference type="EMBL" id="FOLO01000013">
    <property type="protein sequence ID" value="SFC60123.1"/>
    <property type="molecule type" value="Genomic_DNA"/>
</dbReference>
<dbReference type="OrthoDB" id="9806130at2"/>
<evidence type="ECO:0000256" key="2">
    <source>
        <dbReference type="ARBA" id="ARBA00012438"/>
    </source>
</evidence>
<dbReference type="AlphaFoldDB" id="A0A1I1KPR6"/>
<keyword evidence="6 10" id="KW-0418">Kinase</keyword>
<evidence type="ECO:0000256" key="6">
    <source>
        <dbReference type="ARBA" id="ARBA00022777"/>
    </source>
</evidence>
<evidence type="ECO:0000256" key="4">
    <source>
        <dbReference type="ARBA" id="ARBA00022679"/>
    </source>
</evidence>
<evidence type="ECO:0000256" key="8">
    <source>
        <dbReference type="SAM" id="Phobius"/>
    </source>
</evidence>
<protein>
    <recommendedName>
        <fullName evidence="2">histidine kinase</fullName>
        <ecNumber evidence="2">2.7.13.3</ecNumber>
    </recommendedName>
</protein>
<dbReference type="SMART" id="SM00387">
    <property type="entry name" value="HATPase_c"/>
    <property type="match status" value="1"/>
</dbReference>
<dbReference type="SUPFAM" id="SSF55874">
    <property type="entry name" value="ATPase domain of HSP90 chaperone/DNA topoisomerase II/histidine kinase"/>
    <property type="match status" value="1"/>
</dbReference>
<evidence type="ECO:0000256" key="1">
    <source>
        <dbReference type="ARBA" id="ARBA00000085"/>
    </source>
</evidence>
<keyword evidence="3" id="KW-0597">Phosphoprotein</keyword>
<proteinExistence type="predicted"/>
<keyword evidence="11" id="KW-1185">Reference proteome</keyword>
<dbReference type="STRING" id="1123010.SAMN02745724_02054"/>
<sequence length="483" mass="54571">MNYWPKIPLGVRLFLLYFVLVILTTYVVSSTIMREIKPTVRQTTEETLVDMANLLAVLVAEDVKNKTLSHSRSAQLLKHYGQRRPQAKIWGYDKKHVNHRIYITDHKGIVILDSENTDLGKDFSKWNDVYLTLKGQYGARSTALDINDPLSTIMHVAAPIYNGNKIIGVVTVAKPNRSLQPYIEIAKKRVIQWLVVMSVLVLFVGALIAWRINSALNKLGNFADKIGLGEKVAKPKFRVFYEFNQLSNALEKMRKQLDGKNYVEQYVKTLTHELKSPLAAIKGASEILQTQLTENQKVRFAMNVEHSSERMQNLIERLLSLSKVEQQQQLSDINIILIEQLLSDIVDAISLRSDQKCIQVIKPKCNDMSIKADVFLLHQALLNILENALDFTPINGSISISLQNTQGQVAFVIINQGKPIPEYALNRVCERFYSLPRPNNGKKSTGLGLNFVEQVAKLHQGLLIVENTEEGVKVSLSISTQLK</sequence>
<dbReference type="Gene3D" id="3.30.450.20">
    <property type="entry name" value="PAS domain"/>
    <property type="match status" value="1"/>
</dbReference>
<dbReference type="Gene3D" id="3.30.565.10">
    <property type="entry name" value="Histidine kinase-like ATPase, C-terminal domain"/>
    <property type="match status" value="1"/>
</dbReference>
<dbReference type="InterPro" id="IPR036097">
    <property type="entry name" value="HisK_dim/P_sf"/>
</dbReference>
<organism evidence="10 11">
    <name type="scientific">Pseudoalteromonas denitrificans DSM 6059</name>
    <dbReference type="NCBI Taxonomy" id="1123010"/>
    <lineage>
        <taxon>Bacteria</taxon>
        <taxon>Pseudomonadati</taxon>
        <taxon>Pseudomonadota</taxon>
        <taxon>Gammaproteobacteria</taxon>
        <taxon>Alteromonadales</taxon>
        <taxon>Pseudoalteromonadaceae</taxon>
        <taxon>Pseudoalteromonas</taxon>
    </lineage>
</organism>
<dbReference type="EC" id="2.7.13.3" evidence="2"/>
<evidence type="ECO:0000256" key="5">
    <source>
        <dbReference type="ARBA" id="ARBA00022692"/>
    </source>
</evidence>
<dbReference type="NCBIfam" id="NF008312">
    <property type="entry name" value="PRK11100.1"/>
    <property type="match status" value="1"/>
</dbReference>
<feature type="transmembrane region" description="Helical" evidence="8">
    <location>
        <begin position="14"/>
        <end position="33"/>
    </location>
</feature>
<accession>A0A1I1KPR6</accession>
<keyword evidence="7 8" id="KW-1133">Transmembrane helix</keyword>
<dbReference type="InterPro" id="IPR050428">
    <property type="entry name" value="TCS_sensor_his_kinase"/>
</dbReference>
<dbReference type="CDD" id="cd00082">
    <property type="entry name" value="HisKA"/>
    <property type="match status" value="1"/>
</dbReference>
<evidence type="ECO:0000256" key="3">
    <source>
        <dbReference type="ARBA" id="ARBA00022553"/>
    </source>
</evidence>
<keyword evidence="8" id="KW-0472">Membrane</keyword>
<dbReference type="GO" id="GO:0000155">
    <property type="term" value="F:phosphorelay sensor kinase activity"/>
    <property type="evidence" value="ECO:0007669"/>
    <property type="project" value="InterPro"/>
</dbReference>
<dbReference type="Gene3D" id="1.10.287.130">
    <property type="match status" value="1"/>
</dbReference>
<dbReference type="InterPro" id="IPR036890">
    <property type="entry name" value="HATPase_C_sf"/>
</dbReference>
<reference evidence="10 11" key="1">
    <citation type="submission" date="2016-10" db="EMBL/GenBank/DDBJ databases">
        <authorList>
            <person name="de Groot N.N."/>
        </authorList>
    </citation>
    <scope>NUCLEOTIDE SEQUENCE [LARGE SCALE GENOMIC DNA]</scope>
    <source>
        <strain evidence="10 11">DSM 6059</strain>
    </source>
</reference>
<name>A0A1I1KPR6_9GAMM</name>
<dbReference type="Pfam" id="PF00512">
    <property type="entry name" value="HisKA"/>
    <property type="match status" value="1"/>
</dbReference>
<dbReference type="InterPro" id="IPR003661">
    <property type="entry name" value="HisK_dim/P_dom"/>
</dbReference>
<dbReference type="InterPro" id="IPR003594">
    <property type="entry name" value="HATPase_dom"/>
</dbReference>
<dbReference type="SUPFAM" id="SSF103190">
    <property type="entry name" value="Sensory domain-like"/>
    <property type="match status" value="1"/>
</dbReference>
<dbReference type="RefSeq" id="WP_091983375.1">
    <property type="nucleotide sequence ID" value="NZ_FOLO01000013.1"/>
</dbReference>
<dbReference type="InterPro" id="IPR029151">
    <property type="entry name" value="Sensor-like_sf"/>
</dbReference>
<dbReference type="SMART" id="SM00388">
    <property type="entry name" value="HisKA"/>
    <property type="match status" value="1"/>
</dbReference>
<evidence type="ECO:0000256" key="7">
    <source>
        <dbReference type="ARBA" id="ARBA00022989"/>
    </source>
</evidence>
<dbReference type="InterPro" id="IPR005467">
    <property type="entry name" value="His_kinase_dom"/>
</dbReference>
<comment type="catalytic activity">
    <reaction evidence="1">
        <text>ATP + protein L-histidine = ADP + protein N-phospho-L-histidine.</text>
        <dbReference type="EC" id="2.7.13.3"/>
    </reaction>
</comment>
<evidence type="ECO:0000313" key="11">
    <source>
        <dbReference type="Proteomes" id="UP000198862"/>
    </source>
</evidence>
<evidence type="ECO:0000313" key="10">
    <source>
        <dbReference type="EMBL" id="SFC60123.1"/>
    </source>
</evidence>
<dbReference type="Proteomes" id="UP000198862">
    <property type="component" value="Unassembled WGS sequence"/>
</dbReference>
<dbReference type="PANTHER" id="PTHR45436:SF10">
    <property type="entry name" value="HISTIDINE KINASE"/>
    <property type="match status" value="1"/>
</dbReference>
<dbReference type="SUPFAM" id="SSF47384">
    <property type="entry name" value="Homodimeric domain of signal transducing histidine kinase"/>
    <property type="match status" value="1"/>
</dbReference>
<gene>
    <name evidence="10" type="ORF">SAMN02745724_02054</name>
</gene>
<keyword evidence="5 8" id="KW-0812">Transmembrane</keyword>
<dbReference type="PANTHER" id="PTHR45436">
    <property type="entry name" value="SENSOR HISTIDINE KINASE YKOH"/>
    <property type="match status" value="1"/>
</dbReference>
<keyword evidence="4" id="KW-0808">Transferase</keyword>
<dbReference type="Pfam" id="PF02518">
    <property type="entry name" value="HATPase_c"/>
    <property type="match status" value="1"/>
</dbReference>
<feature type="transmembrane region" description="Helical" evidence="8">
    <location>
        <begin position="190"/>
        <end position="210"/>
    </location>
</feature>